<dbReference type="EMBL" id="JASNVK010000007">
    <property type="protein sequence ID" value="MDK4300655.1"/>
    <property type="molecule type" value="Genomic_DNA"/>
</dbReference>
<name>A0ABT7G1Z8_9CORY</name>
<keyword evidence="2" id="KW-1185">Reference proteome</keyword>
<protein>
    <submittedName>
        <fullName evidence="1">Uncharacterized protein</fullName>
    </submittedName>
</protein>
<dbReference type="GeneID" id="70348329"/>
<evidence type="ECO:0000313" key="2">
    <source>
        <dbReference type="Proteomes" id="UP001243856"/>
    </source>
</evidence>
<gene>
    <name evidence="1" type="ORF">QPX45_05240</name>
</gene>
<sequence>MRILEAKGYHQGFAVSLAATQRVTMPCLLHRFVRVRRVLAQHRKLNEYLM</sequence>
<organism evidence="1 2">
    <name type="scientific">Corynebacterium propinquum</name>
    <dbReference type="NCBI Taxonomy" id="43769"/>
    <lineage>
        <taxon>Bacteria</taxon>
        <taxon>Bacillati</taxon>
        <taxon>Actinomycetota</taxon>
        <taxon>Actinomycetes</taxon>
        <taxon>Mycobacteriales</taxon>
        <taxon>Corynebacteriaceae</taxon>
        <taxon>Corynebacterium</taxon>
    </lineage>
</organism>
<comment type="caution">
    <text evidence="1">The sequence shown here is derived from an EMBL/GenBank/DDBJ whole genome shotgun (WGS) entry which is preliminary data.</text>
</comment>
<proteinExistence type="predicted"/>
<dbReference type="Proteomes" id="UP001243856">
    <property type="component" value="Unassembled WGS sequence"/>
</dbReference>
<reference evidence="1 2" key="1">
    <citation type="submission" date="2023-05" db="EMBL/GenBank/DDBJ databases">
        <title>Metabolic capabilities are highly conserved among human nasal-associated Corynebacterium species in pangenomic analyses.</title>
        <authorList>
            <person name="Tran T.H."/>
            <person name="Roberts A.Q."/>
            <person name="Escapa I.F."/>
            <person name="Gao W."/>
            <person name="Conlan S."/>
            <person name="Kong H."/>
            <person name="Segre J.A."/>
            <person name="Kelly M.S."/>
            <person name="Lemon K.P."/>
        </authorList>
    </citation>
    <scope>NUCLEOTIDE SEQUENCE [LARGE SCALE GENOMIC DNA]</scope>
    <source>
        <strain evidence="1 2">KPL2811</strain>
    </source>
</reference>
<accession>A0ABT7G1Z8</accession>
<evidence type="ECO:0000313" key="1">
    <source>
        <dbReference type="EMBL" id="MDK4300655.1"/>
    </source>
</evidence>
<dbReference type="RefSeq" id="WP_018121208.1">
    <property type="nucleotide sequence ID" value="NZ_CABIYR010000010.1"/>
</dbReference>